<reference evidence="3 4" key="1">
    <citation type="submission" date="2018-03" db="EMBL/GenBank/DDBJ databases">
        <title>Draft Genome Sequences of the Obligatory Marine Myxobacteria Enhygromyxa salina SWB005.</title>
        <authorList>
            <person name="Poehlein A."/>
            <person name="Moghaddam J.A."/>
            <person name="Harms H."/>
            <person name="Alanjari M."/>
            <person name="Koenig G.M."/>
            <person name="Daniel R."/>
            <person name="Schaeberle T.F."/>
        </authorList>
    </citation>
    <scope>NUCLEOTIDE SEQUENCE [LARGE SCALE GENOMIC DNA]</scope>
    <source>
        <strain evidence="3 4">SWB005</strain>
    </source>
</reference>
<feature type="region of interest" description="Disordered" evidence="1">
    <location>
        <begin position="285"/>
        <end position="306"/>
    </location>
</feature>
<organism evidence="3 4">
    <name type="scientific">Enhygromyxa salina</name>
    <dbReference type="NCBI Taxonomy" id="215803"/>
    <lineage>
        <taxon>Bacteria</taxon>
        <taxon>Pseudomonadati</taxon>
        <taxon>Myxococcota</taxon>
        <taxon>Polyangia</taxon>
        <taxon>Nannocystales</taxon>
        <taxon>Nannocystaceae</taxon>
        <taxon>Enhygromyxa</taxon>
    </lineage>
</organism>
<dbReference type="RefSeq" id="WP_106394105.1">
    <property type="nucleotide sequence ID" value="NZ_PVNK01000208.1"/>
</dbReference>
<gene>
    <name evidence="3" type="ORF">ENSA5_48490</name>
</gene>
<keyword evidence="2" id="KW-0812">Transmembrane</keyword>
<accession>A0A2S9XI69</accession>
<protein>
    <submittedName>
        <fullName evidence="3">Uncharacterized protein</fullName>
    </submittedName>
</protein>
<feature type="compositionally biased region" description="Low complexity" evidence="1">
    <location>
        <begin position="181"/>
        <end position="204"/>
    </location>
</feature>
<evidence type="ECO:0000256" key="2">
    <source>
        <dbReference type="SAM" id="Phobius"/>
    </source>
</evidence>
<comment type="caution">
    <text evidence="3">The sequence shown here is derived from an EMBL/GenBank/DDBJ whole genome shotgun (WGS) entry which is preliminary data.</text>
</comment>
<dbReference type="AlphaFoldDB" id="A0A2S9XI69"/>
<evidence type="ECO:0000313" key="3">
    <source>
        <dbReference type="EMBL" id="PRP92527.1"/>
    </source>
</evidence>
<keyword evidence="4" id="KW-1185">Reference proteome</keyword>
<feature type="compositionally biased region" description="Pro residues" evidence="1">
    <location>
        <begin position="205"/>
        <end position="216"/>
    </location>
</feature>
<evidence type="ECO:0000256" key="1">
    <source>
        <dbReference type="SAM" id="MobiDB-lite"/>
    </source>
</evidence>
<keyword evidence="2" id="KW-0472">Membrane</keyword>
<feature type="transmembrane region" description="Helical" evidence="2">
    <location>
        <begin position="315"/>
        <end position="334"/>
    </location>
</feature>
<sequence length="403" mass="40832">MNSHTPTPTPALDLRCREAEWVDRPATISEFGRPAPASTVSRFSGLAEVLVADAIARRHYEIDELAGGRVILTCETPRYGIPLGVRDLDHAPVENWRIREQVSGDLIDAGPDGRLERCVAMQVRRGLIAVAGALPLLASPLLAHAGGPSLGSLAATGDDFGHLATVAPPTLPDSPQPSEGPAVPSATPAPASTTTAPPTTAAPPTAAPPTAAPPPRIGGGGLTLTGSTLWDGLLGKQVKLEMKSGDSVGGTIVAQSTTDLALARAADGTVVAVPKAEVAGVRMRPEASGAGGAGSGIPIAQRPTQDGRGLQSGGVVMITLGSIAALAGTVYLAVTPYYLFISLPLLLPGLAMVGGGAGMLVAAGKKRKAFNQAWGIPKHARVQLTPTLGAGRGGGQAGLILRF</sequence>
<evidence type="ECO:0000313" key="4">
    <source>
        <dbReference type="Proteomes" id="UP000237968"/>
    </source>
</evidence>
<keyword evidence="2" id="KW-1133">Transmembrane helix</keyword>
<dbReference type="OrthoDB" id="5506458at2"/>
<dbReference type="Proteomes" id="UP000237968">
    <property type="component" value="Unassembled WGS sequence"/>
</dbReference>
<name>A0A2S9XI69_9BACT</name>
<feature type="region of interest" description="Disordered" evidence="1">
    <location>
        <begin position="164"/>
        <end position="223"/>
    </location>
</feature>
<feature type="transmembrane region" description="Helical" evidence="2">
    <location>
        <begin position="340"/>
        <end position="362"/>
    </location>
</feature>
<proteinExistence type="predicted"/>
<dbReference type="EMBL" id="PVNK01000208">
    <property type="protein sequence ID" value="PRP92527.1"/>
    <property type="molecule type" value="Genomic_DNA"/>
</dbReference>